<dbReference type="Pfam" id="PF00245">
    <property type="entry name" value="Alk_phosphatase"/>
    <property type="match status" value="2"/>
</dbReference>
<evidence type="ECO:0000313" key="4">
    <source>
        <dbReference type="EMBL" id="CAF2861279.1"/>
    </source>
</evidence>
<dbReference type="SMART" id="SM00098">
    <property type="entry name" value="alkPPc"/>
    <property type="match status" value="1"/>
</dbReference>
<dbReference type="EC" id="3.1.3.1" evidence="1"/>
<evidence type="ECO:0000256" key="1">
    <source>
        <dbReference type="ARBA" id="ARBA00012647"/>
    </source>
</evidence>
<keyword evidence="5" id="KW-1185">Reference proteome</keyword>
<keyword evidence="3" id="KW-0862">Zinc</keyword>
<keyword evidence="4" id="KW-0378">Hydrolase</keyword>
<dbReference type="Gene3D" id="3.40.720.10">
    <property type="entry name" value="Alkaline Phosphatase, subunit A"/>
    <property type="match status" value="1"/>
</dbReference>
<dbReference type="InterPro" id="IPR017850">
    <property type="entry name" value="Alkaline_phosphatase_core_sf"/>
</dbReference>
<dbReference type="Proteomes" id="UP000675881">
    <property type="component" value="Chromosome 15"/>
</dbReference>
<keyword evidence="3" id="KW-0479">Metal-binding</keyword>
<dbReference type="EMBL" id="HG994594">
    <property type="protein sequence ID" value="CAF2861279.1"/>
    <property type="molecule type" value="Genomic_DNA"/>
</dbReference>
<proteinExistence type="predicted"/>
<reference evidence="4" key="1">
    <citation type="submission" date="2021-02" db="EMBL/GenBank/DDBJ databases">
        <authorList>
            <person name="Bekaert M."/>
        </authorList>
    </citation>
    <scope>NUCLEOTIDE SEQUENCE</scope>
    <source>
        <strain evidence="4">IoA-00</strain>
    </source>
</reference>
<keyword evidence="2" id="KW-0597">Phosphoprotein</keyword>
<protein>
    <recommendedName>
        <fullName evidence="1">alkaline phosphatase</fullName>
        <ecNumber evidence="1">3.1.3.1</ecNumber>
    </recommendedName>
</protein>
<accession>A0A7R8CM19</accession>
<feature type="binding site" evidence="3">
    <location>
        <position position="285"/>
    </location>
    <ligand>
        <name>Zn(2+)</name>
        <dbReference type="ChEBI" id="CHEBI:29105"/>
        <label>2</label>
    </ligand>
</feature>
<dbReference type="GO" id="GO:0004035">
    <property type="term" value="F:alkaline phosphatase activity"/>
    <property type="evidence" value="ECO:0007669"/>
    <property type="project" value="UniProtKB-EC"/>
</dbReference>
<organism evidence="4 5">
    <name type="scientific">Lepeophtheirus salmonis</name>
    <name type="common">Salmon louse</name>
    <name type="synonym">Caligus salmonis</name>
    <dbReference type="NCBI Taxonomy" id="72036"/>
    <lineage>
        <taxon>Eukaryota</taxon>
        <taxon>Metazoa</taxon>
        <taxon>Ecdysozoa</taxon>
        <taxon>Arthropoda</taxon>
        <taxon>Crustacea</taxon>
        <taxon>Multicrustacea</taxon>
        <taxon>Hexanauplia</taxon>
        <taxon>Copepoda</taxon>
        <taxon>Siphonostomatoida</taxon>
        <taxon>Caligidae</taxon>
        <taxon>Lepeophtheirus</taxon>
    </lineage>
</organism>
<evidence type="ECO:0000256" key="3">
    <source>
        <dbReference type="PIRSR" id="PIRSR601952-2"/>
    </source>
</evidence>
<gene>
    <name evidence="4" type="ORF">LSAA_6089</name>
</gene>
<dbReference type="OrthoDB" id="5818554at2759"/>
<comment type="cofactor">
    <cofactor evidence="3">
        <name>Zn(2+)</name>
        <dbReference type="ChEBI" id="CHEBI:29105"/>
    </cofactor>
    <text evidence="3">Binds 2 Zn(2+) ions.</text>
</comment>
<sequence length="443" mass="50545">MSSLLGIHYPRMIYKAFVQDKFLLGKEFHDTLEPVGRNTELRRLEGNFVYETIAQIQRANRRSLWPILGTYEDVNKFNSLFKTDLSTDKWSQGAEGIKKVGLLFWGLPSVPAKDSSKKSIMFDSSYNGMDLKFLLSNDSMKAILELSKTERSLNNVIKGIKFQKRNFRKMNPPPKRTNNREESPLPGKKERSLIVILSEIIMLSWLFNLVKTQVGLLSSYPNPRVSLFIFPVSYHLERPRNSFLISKQVEANTALQETMMLDNAIEKTLELVDTEDMLIIVTSDHGHTMSYSGFGGDGNDKKKYNLLSYANGIGVNNHYRVTNGKIEHSEYHSGADVGIFAIGPWSHLIHSVHEQSYINTVMAYSACLGDYTKEPHCNKCNQVSIMDKISDALSRVSVDCPTYNDRIAETSFREDSLRHVICRKMSDVIIKKLKQFAPEDDKY</sequence>
<feature type="binding site" evidence="3">
    <location>
        <position position="284"/>
    </location>
    <ligand>
        <name>Zn(2+)</name>
        <dbReference type="ChEBI" id="CHEBI:29105"/>
        <label>2</label>
    </ligand>
</feature>
<dbReference type="GO" id="GO:0046872">
    <property type="term" value="F:metal ion binding"/>
    <property type="evidence" value="ECO:0007669"/>
    <property type="project" value="UniProtKB-KW"/>
</dbReference>
<dbReference type="PANTHER" id="PTHR11596">
    <property type="entry name" value="ALKALINE PHOSPHATASE"/>
    <property type="match status" value="1"/>
</dbReference>
<dbReference type="PANTHER" id="PTHR11596:SF5">
    <property type="entry name" value="ALKALINE PHOSPHATASE"/>
    <property type="match status" value="1"/>
</dbReference>
<feature type="binding site" evidence="3">
    <location>
        <position position="332"/>
    </location>
    <ligand>
        <name>Zn(2+)</name>
        <dbReference type="ChEBI" id="CHEBI:29105"/>
        <label>2</label>
    </ligand>
</feature>
<name>A0A7R8CM19_LEPSM</name>
<evidence type="ECO:0000256" key="2">
    <source>
        <dbReference type="ARBA" id="ARBA00022553"/>
    </source>
</evidence>
<dbReference type="SUPFAM" id="SSF53649">
    <property type="entry name" value="Alkaline phosphatase-like"/>
    <property type="match status" value="1"/>
</dbReference>
<dbReference type="AlphaFoldDB" id="A0A7R8CM19"/>
<dbReference type="InterPro" id="IPR001952">
    <property type="entry name" value="Alkaline_phosphatase"/>
</dbReference>
<evidence type="ECO:0000313" key="5">
    <source>
        <dbReference type="Proteomes" id="UP000675881"/>
    </source>
</evidence>